<proteinExistence type="predicted"/>
<dbReference type="Gene3D" id="3.40.50.150">
    <property type="entry name" value="Vaccinia Virus protein VP39"/>
    <property type="match status" value="1"/>
</dbReference>
<dbReference type="GO" id="GO:0032259">
    <property type="term" value="P:methylation"/>
    <property type="evidence" value="ECO:0007669"/>
    <property type="project" value="UniProtKB-KW"/>
</dbReference>
<accession>A0A975FNX5</accession>
<dbReference type="RefSeq" id="WP_210900234.1">
    <property type="nucleotide sequence ID" value="NZ_CP071696.1"/>
</dbReference>
<evidence type="ECO:0000313" key="2">
    <source>
        <dbReference type="Proteomes" id="UP000671914"/>
    </source>
</evidence>
<dbReference type="InterPro" id="IPR029063">
    <property type="entry name" value="SAM-dependent_MTases_sf"/>
</dbReference>
<evidence type="ECO:0000313" key="1">
    <source>
        <dbReference type="EMBL" id="QTX05426.1"/>
    </source>
</evidence>
<dbReference type="EMBL" id="CP071696">
    <property type="protein sequence ID" value="QTX05426.1"/>
    <property type="molecule type" value="Genomic_DNA"/>
</dbReference>
<keyword evidence="2" id="KW-1185">Reference proteome</keyword>
<dbReference type="AlphaFoldDB" id="A0A975FNX5"/>
<name>A0A975FNX5_9MICO</name>
<sequence length="221" mass="23654">MGDGDLAERSYGWVADAPAHSSSYVAPAVLAMLGMLGGDRVLDIGSGKGVLCEQMADAGWAAVGIDADAGGIDIARSAVPGAAFYRFAVEDDPADLLGVEDPFDVVVSTEVVEHLYTPQLLPQYARAVLKPGGRIILTTPYHGWAKNVAIAASGAWDRHHAVHWDGGHIKFWSRRTLAELLERNGFEVESFEGVGRLPFLWKSMLMVGRLRDVAAEPGTPS</sequence>
<protein>
    <submittedName>
        <fullName evidence="1">Class I SAM-dependent methyltransferase</fullName>
    </submittedName>
</protein>
<dbReference type="Pfam" id="PF13489">
    <property type="entry name" value="Methyltransf_23"/>
    <property type="match status" value="1"/>
</dbReference>
<keyword evidence="1" id="KW-0808">Transferase</keyword>
<dbReference type="GO" id="GO:0008168">
    <property type="term" value="F:methyltransferase activity"/>
    <property type="evidence" value="ECO:0007669"/>
    <property type="project" value="UniProtKB-KW"/>
</dbReference>
<reference evidence="1" key="1">
    <citation type="submission" date="2021-03" db="EMBL/GenBank/DDBJ databases">
        <title>Agromyces archimandritus sp. nov., isolated from the cockroach Archimandrita tessellata.</title>
        <authorList>
            <person name="Guzman J."/>
            <person name="Ortuzar M."/>
            <person name="Poehlein A."/>
            <person name="Daniel R."/>
            <person name="Trujillo M."/>
            <person name="Vilcinskas A."/>
        </authorList>
    </citation>
    <scope>NUCLEOTIDE SEQUENCE</scope>
    <source>
        <strain evidence="1">G127AT</strain>
    </source>
</reference>
<gene>
    <name evidence="1" type="ORF">G127AT_04205</name>
</gene>
<dbReference type="PANTHER" id="PTHR43861">
    <property type="entry name" value="TRANS-ACONITATE 2-METHYLTRANSFERASE-RELATED"/>
    <property type="match status" value="1"/>
</dbReference>
<dbReference type="SUPFAM" id="SSF53335">
    <property type="entry name" value="S-adenosyl-L-methionine-dependent methyltransferases"/>
    <property type="match status" value="1"/>
</dbReference>
<dbReference type="KEGG" id="aarc:G127AT_04205"/>
<organism evidence="1 2">
    <name type="scientific">Agromyces archimandritae</name>
    <dbReference type="NCBI Taxonomy" id="2781962"/>
    <lineage>
        <taxon>Bacteria</taxon>
        <taxon>Bacillati</taxon>
        <taxon>Actinomycetota</taxon>
        <taxon>Actinomycetes</taxon>
        <taxon>Micrococcales</taxon>
        <taxon>Microbacteriaceae</taxon>
        <taxon>Agromyces</taxon>
    </lineage>
</organism>
<dbReference type="CDD" id="cd02440">
    <property type="entry name" value="AdoMet_MTases"/>
    <property type="match status" value="1"/>
</dbReference>
<keyword evidence="1" id="KW-0489">Methyltransferase</keyword>
<dbReference type="Proteomes" id="UP000671914">
    <property type="component" value="Chromosome"/>
</dbReference>